<dbReference type="Gene3D" id="1.20.120.1450">
    <property type="match status" value="1"/>
</dbReference>
<dbReference type="InterPro" id="IPR009920">
    <property type="entry name" value="HEPPP_synth_su1"/>
</dbReference>
<reference evidence="1 2" key="1">
    <citation type="submission" date="2018-09" db="EMBL/GenBank/DDBJ databases">
        <title>Bacillus saliacetes sp. nov., isolated from Thai shrimp paste (Ka-pi).</title>
        <authorList>
            <person name="Daroonpunt R."/>
            <person name="Tanasupawat S."/>
            <person name="Yiamsombut S."/>
        </authorList>
    </citation>
    <scope>NUCLEOTIDE SEQUENCE [LARGE SCALE GENOMIC DNA]</scope>
    <source>
        <strain evidence="1 2">SKP7-4</strain>
    </source>
</reference>
<dbReference type="AlphaFoldDB" id="A0A3A1R2X5"/>
<name>A0A3A1R2X5_9BACI</name>
<evidence type="ECO:0000313" key="1">
    <source>
        <dbReference type="EMBL" id="RIW33154.1"/>
    </source>
</evidence>
<organism evidence="1 2">
    <name type="scientific">Bacillus salacetis</name>
    <dbReference type="NCBI Taxonomy" id="2315464"/>
    <lineage>
        <taxon>Bacteria</taxon>
        <taxon>Bacillati</taxon>
        <taxon>Bacillota</taxon>
        <taxon>Bacilli</taxon>
        <taxon>Bacillales</taxon>
        <taxon>Bacillaceae</taxon>
        <taxon>Bacillus</taxon>
    </lineage>
</organism>
<proteinExistence type="predicted"/>
<dbReference type="GO" id="GO:0009234">
    <property type="term" value="P:menaquinone biosynthetic process"/>
    <property type="evidence" value="ECO:0007669"/>
    <property type="project" value="InterPro"/>
</dbReference>
<dbReference type="RefSeq" id="WP_119547210.1">
    <property type="nucleotide sequence ID" value="NZ_QXIR01000015.1"/>
</dbReference>
<evidence type="ECO:0000313" key="2">
    <source>
        <dbReference type="Proteomes" id="UP000265801"/>
    </source>
</evidence>
<dbReference type="Pfam" id="PF07307">
    <property type="entry name" value="HEPPP_synt_1"/>
    <property type="match status" value="1"/>
</dbReference>
<comment type="caution">
    <text evidence="1">The sequence shown here is derived from an EMBL/GenBank/DDBJ whole genome shotgun (WGS) entry which is preliminary data.</text>
</comment>
<dbReference type="EMBL" id="QXIR01000015">
    <property type="protein sequence ID" value="RIW33154.1"/>
    <property type="molecule type" value="Genomic_DNA"/>
</dbReference>
<protein>
    <submittedName>
        <fullName evidence="1">Heptaprenyl diphosphate synthase</fullName>
    </submittedName>
</protein>
<accession>A0A3A1R2X5</accession>
<gene>
    <name evidence="1" type="ORF">D3H55_12275</name>
</gene>
<dbReference type="Proteomes" id="UP000265801">
    <property type="component" value="Unassembled WGS sequence"/>
</dbReference>
<keyword evidence="2" id="KW-1185">Reference proteome</keyword>
<dbReference type="OrthoDB" id="2417886at2"/>
<sequence length="272" mass="31376">MKHLDCFHLEASIKHYVEEKLSYSYLQQYIDSPQIDEDRISFLLLPFTKEKELDDEEVIRLISTVMLIQIGLDTHEKVTNSPKDSLKERQLTVLAGVYFSGQYYKILSELENVSLITLLAQAIKTVNESKISLYKNEFLNVQQIMDSVKTIESAVINSFLEHYGNTQWQELVREILFLQRLVHEERKLEQGVITPLLPSLNTALSAGEASPPLPVLQKQKLGRVFTGYILESRDRISKMMRSESFDGQFIEGRILSLLEQTRPYTKIFAEEG</sequence>